<dbReference type="Proteomes" id="UP000509421">
    <property type="component" value="Chromosome"/>
</dbReference>
<accession>A0A7H8UJJ5</accession>
<dbReference type="CDD" id="cd06170">
    <property type="entry name" value="LuxR_C_like"/>
    <property type="match status" value="1"/>
</dbReference>
<keyword evidence="1" id="KW-0238">DNA-binding</keyword>
<evidence type="ECO:0000313" key="4">
    <source>
        <dbReference type="Proteomes" id="UP000509421"/>
    </source>
</evidence>
<dbReference type="Gene3D" id="1.10.10.10">
    <property type="entry name" value="Winged helix-like DNA-binding domain superfamily/Winged helix DNA-binding domain"/>
    <property type="match status" value="1"/>
</dbReference>
<dbReference type="InterPro" id="IPR000792">
    <property type="entry name" value="Tscrpt_reg_LuxR_C"/>
</dbReference>
<reference evidence="3 4" key="1">
    <citation type="submission" date="2020-06" db="EMBL/GenBank/DDBJ databases">
        <title>Long-read sequencing of DSM26481-BlokeschLab.</title>
        <authorList>
            <person name="Blokesch M."/>
        </authorList>
    </citation>
    <scope>NUCLEOTIDE SEQUENCE [LARGE SCALE GENOMIC DNA]</scope>
    <source>
        <strain evidence="3 4">DSM 26481</strain>
    </source>
</reference>
<dbReference type="RefSeq" id="WP_176610952.1">
    <property type="nucleotide sequence ID" value="NZ_CP056117.1"/>
</dbReference>
<dbReference type="GO" id="GO:0003677">
    <property type="term" value="F:DNA binding"/>
    <property type="evidence" value="ECO:0007669"/>
    <property type="project" value="UniProtKB-KW"/>
</dbReference>
<dbReference type="EMBL" id="CP056117">
    <property type="protein sequence ID" value="QLA00083.1"/>
    <property type="molecule type" value="Genomic_DNA"/>
</dbReference>
<dbReference type="InterPro" id="IPR036388">
    <property type="entry name" value="WH-like_DNA-bd_sf"/>
</dbReference>
<sequence>MKVLVCVFTDNEFFFSAMVEIIASHPFLTEKYMLCKIRSDEIVKWMHTADEQNMIMAGPDMESLVRIFCLEKRWDYLTTRLNASEMQDFLVLGINRHYERKTNLVQTRKSMKLSKQELNVLSWFLLGLTPYNMSRYYGLSVKTISTYKRRLMDKLNIKSDAELFKVGSTYKMYRKTFG</sequence>
<evidence type="ECO:0000256" key="1">
    <source>
        <dbReference type="ARBA" id="ARBA00023125"/>
    </source>
</evidence>
<dbReference type="PROSITE" id="PS50043">
    <property type="entry name" value="HTH_LUXR_2"/>
    <property type="match status" value="1"/>
</dbReference>
<gene>
    <name evidence="3" type="ORF">HWQ14_21590</name>
</gene>
<evidence type="ECO:0000313" key="3">
    <source>
        <dbReference type="EMBL" id="QLA00083.1"/>
    </source>
</evidence>
<proteinExistence type="predicted"/>
<dbReference type="SUPFAM" id="SSF46894">
    <property type="entry name" value="C-terminal effector domain of the bipartite response regulators"/>
    <property type="match status" value="1"/>
</dbReference>
<dbReference type="AlphaFoldDB" id="A0A7H8UJJ5"/>
<dbReference type="SMART" id="SM00421">
    <property type="entry name" value="HTH_LUXR"/>
    <property type="match status" value="1"/>
</dbReference>
<protein>
    <submittedName>
        <fullName evidence="3">Helix-turn-helix transcriptional regulator</fullName>
    </submittedName>
</protein>
<organism evidence="3 4">
    <name type="scientific">Enterobacter cloacae</name>
    <dbReference type="NCBI Taxonomy" id="550"/>
    <lineage>
        <taxon>Bacteria</taxon>
        <taxon>Pseudomonadati</taxon>
        <taxon>Pseudomonadota</taxon>
        <taxon>Gammaproteobacteria</taxon>
        <taxon>Enterobacterales</taxon>
        <taxon>Enterobacteriaceae</taxon>
        <taxon>Enterobacter</taxon>
        <taxon>Enterobacter cloacae complex</taxon>
    </lineage>
</organism>
<dbReference type="InterPro" id="IPR016032">
    <property type="entry name" value="Sig_transdc_resp-reg_C-effctor"/>
</dbReference>
<name>A0A7H8UJJ5_ENTCL</name>
<evidence type="ECO:0000259" key="2">
    <source>
        <dbReference type="PROSITE" id="PS50043"/>
    </source>
</evidence>
<feature type="domain" description="HTH luxR-type" evidence="2">
    <location>
        <begin position="106"/>
        <end position="171"/>
    </location>
</feature>
<dbReference type="GO" id="GO:0006355">
    <property type="term" value="P:regulation of DNA-templated transcription"/>
    <property type="evidence" value="ECO:0007669"/>
    <property type="project" value="InterPro"/>
</dbReference>
<dbReference type="Pfam" id="PF00196">
    <property type="entry name" value="GerE"/>
    <property type="match status" value="1"/>
</dbReference>